<gene>
    <name evidence="1" type="ORF">HJG54_29645</name>
</gene>
<proteinExistence type="predicted"/>
<dbReference type="Pfam" id="PF14217">
    <property type="entry name" value="DUF4327"/>
    <property type="match status" value="1"/>
</dbReference>
<dbReference type="InterPro" id="IPR025477">
    <property type="entry name" value="DUF4327"/>
</dbReference>
<evidence type="ECO:0000313" key="1">
    <source>
        <dbReference type="EMBL" id="WNZ27955.1"/>
    </source>
</evidence>
<name>A0AA96WMR5_9CYAN</name>
<sequence>MLQQVRYSLDAIRDEACELVRQGVIDRKQPIYALCRHFPTSEWDAIECELERYDFLLRDQILDLIGCETWYED</sequence>
<protein>
    <submittedName>
        <fullName evidence="1">DUF4327 family protein</fullName>
    </submittedName>
</protein>
<dbReference type="EMBL" id="CP053587">
    <property type="protein sequence ID" value="WNZ27955.1"/>
    <property type="molecule type" value="Genomic_DNA"/>
</dbReference>
<reference evidence="1" key="1">
    <citation type="submission" date="2020-05" db="EMBL/GenBank/DDBJ databases">
        <authorList>
            <person name="Zhu T."/>
            <person name="Keshari N."/>
            <person name="Lu X."/>
        </authorList>
    </citation>
    <scope>NUCLEOTIDE SEQUENCE</scope>
    <source>
        <strain evidence="1">NK1-12</strain>
    </source>
</reference>
<organism evidence="1">
    <name type="scientific">Leptolyngbya sp. NK1-12</name>
    <dbReference type="NCBI Taxonomy" id="2547451"/>
    <lineage>
        <taxon>Bacteria</taxon>
        <taxon>Bacillati</taxon>
        <taxon>Cyanobacteriota</taxon>
        <taxon>Cyanophyceae</taxon>
        <taxon>Leptolyngbyales</taxon>
        <taxon>Leptolyngbyaceae</taxon>
        <taxon>Leptolyngbya group</taxon>
        <taxon>Leptolyngbya</taxon>
    </lineage>
</organism>
<dbReference type="AlphaFoldDB" id="A0AA96WMR5"/>
<accession>A0AA96WMR5</accession>